<sequence length="351" mass="42271">MQEFEIRGTCDISEGKILLSRTSKEDYYNYSLDKDTIFIKNHKYIIKGRISYPQMFRLVVPNYFSSNYFLVTPGIQMFNINSQDDWDLQVLDNRFKNEAKHYIEKFEEVYQTRQLIFKKEEELYKLENDDERKKLDKYLDSLHLQNLKRADECLFTAIKEKSNSIYLLWILDRYLNIFGYKSIYENSFDALNPQIKDTQTGKLVKDKIFELKIFGIGKIFPIKEIDHKTILNSKNEKYFLIDFWFSNCVPCLEEFPKLKKIYKKYKSRGFEIIGISTDQTKYIENWKRVIDEKQLLWTQYLDENGIEAKKYNINYFPTNFLLDAEGKILRRNIKPSQLEEFLISKLYVNKK</sequence>
<keyword evidence="4" id="KW-0676">Redox-active center</keyword>
<dbReference type="AlphaFoldDB" id="A0A8J3BD55"/>
<dbReference type="PANTHER" id="PTHR42852:SF6">
    <property type="entry name" value="THIOL:DISULFIDE INTERCHANGE PROTEIN DSBE"/>
    <property type="match status" value="1"/>
</dbReference>
<reference evidence="6" key="1">
    <citation type="journal article" date="2014" name="Int. J. Syst. Evol. Microbiol.">
        <title>Complete genome sequence of Corynebacterium casei LMG S-19264T (=DSM 44701T), isolated from a smear-ripened cheese.</title>
        <authorList>
            <consortium name="US DOE Joint Genome Institute (JGI-PGF)"/>
            <person name="Walter F."/>
            <person name="Albersmeier A."/>
            <person name="Kalinowski J."/>
            <person name="Ruckert C."/>
        </authorList>
    </citation>
    <scope>NUCLEOTIDE SEQUENCE</scope>
    <source>
        <strain evidence="6">JCM 12862</strain>
    </source>
</reference>
<dbReference type="PROSITE" id="PS00194">
    <property type="entry name" value="THIOREDOXIN_1"/>
    <property type="match status" value="1"/>
</dbReference>
<comment type="subcellular location">
    <subcellularLocation>
        <location evidence="1">Cell envelope</location>
    </subcellularLocation>
</comment>
<protein>
    <recommendedName>
        <fullName evidence="5">Thioredoxin domain-containing protein</fullName>
    </recommendedName>
</protein>
<keyword evidence="3" id="KW-1015">Disulfide bond</keyword>
<gene>
    <name evidence="6" type="ORF">GCM10007962_01300</name>
</gene>
<evidence type="ECO:0000313" key="6">
    <source>
        <dbReference type="EMBL" id="GGK10953.1"/>
    </source>
</evidence>
<evidence type="ECO:0000256" key="3">
    <source>
        <dbReference type="ARBA" id="ARBA00023157"/>
    </source>
</evidence>
<evidence type="ECO:0000256" key="1">
    <source>
        <dbReference type="ARBA" id="ARBA00004196"/>
    </source>
</evidence>
<dbReference type="RefSeq" id="WP_188649339.1">
    <property type="nucleotide sequence ID" value="NZ_BMNR01000001.1"/>
</dbReference>
<dbReference type="InterPro" id="IPR012336">
    <property type="entry name" value="Thioredoxin-like_fold"/>
</dbReference>
<evidence type="ECO:0000313" key="7">
    <source>
        <dbReference type="Proteomes" id="UP000612329"/>
    </source>
</evidence>
<dbReference type="InterPro" id="IPR050553">
    <property type="entry name" value="Thioredoxin_ResA/DsbE_sf"/>
</dbReference>
<comment type="caution">
    <text evidence="6">The sequence shown here is derived from an EMBL/GenBank/DDBJ whole genome shotgun (WGS) entry which is preliminary data.</text>
</comment>
<keyword evidence="7" id="KW-1185">Reference proteome</keyword>
<keyword evidence="2" id="KW-0201">Cytochrome c-type biogenesis</keyword>
<name>A0A8J3BD55_9FLAO</name>
<dbReference type="SUPFAM" id="SSF52833">
    <property type="entry name" value="Thioredoxin-like"/>
    <property type="match status" value="1"/>
</dbReference>
<evidence type="ECO:0000259" key="5">
    <source>
        <dbReference type="PROSITE" id="PS51352"/>
    </source>
</evidence>
<reference evidence="6" key="2">
    <citation type="submission" date="2020-09" db="EMBL/GenBank/DDBJ databases">
        <authorList>
            <person name="Sun Q."/>
            <person name="Ohkuma M."/>
        </authorList>
    </citation>
    <scope>NUCLEOTIDE SEQUENCE</scope>
    <source>
        <strain evidence="6">JCM 12862</strain>
    </source>
</reference>
<feature type="domain" description="Thioredoxin" evidence="5">
    <location>
        <begin position="198"/>
        <end position="338"/>
    </location>
</feature>
<dbReference type="InterPro" id="IPR036249">
    <property type="entry name" value="Thioredoxin-like_sf"/>
</dbReference>
<evidence type="ECO:0000256" key="2">
    <source>
        <dbReference type="ARBA" id="ARBA00022748"/>
    </source>
</evidence>
<dbReference type="Gene3D" id="3.40.30.10">
    <property type="entry name" value="Glutaredoxin"/>
    <property type="match status" value="1"/>
</dbReference>
<dbReference type="Pfam" id="PF13905">
    <property type="entry name" value="Thioredoxin_8"/>
    <property type="match status" value="1"/>
</dbReference>
<dbReference type="Proteomes" id="UP000612329">
    <property type="component" value="Unassembled WGS sequence"/>
</dbReference>
<dbReference type="GO" id="GO:0030313">
    <property type="term" value="C:cell envelope"/>
    <property type="evidence" value="ECO:0007669"/>
    <property type="project" value="UniProtKB-SubCell"/>
</dbReference>
<accession>A0A8J3BD55</accession>
<dbReference type="CDD" id="cd02966">
    <property type="entry name" value="TlpA_like_family"/>
    <property type="match status" value="1"/>
</dbReference>
<evidence type="ECO:0000256" key="4">
    <source>
        <dbReference type="ARBA" id="ARBA00023284"/>
    </source>
</evidence>
<organism evidence="6 7">
    <name type="scientific">Yeosuana aromativorans</name>
    <dbReference type="NCBI Taxonomy" id="288019"/>
    <lineage>
        <taxon>Bacteria</taxon>
        <taxon>Pseudomonadati</taxon>
        <taxon>Bacteroidota</taxon>
        <taxon>Flavobacteriia</taxon>
        <taxon>Flavobacteriales</taxon>
        <taxon>Flavobacteriaceae</taxon>
        <taxon>Yeosuana</taxon>
    </lineage>
</organism>
<dbReference type="InterPro" id="IPR017937">
    <property type="entry name" value="Thioredoxin_CS"/>
</dbReference>
<proteinExistence type="predicted"/>
<dbReference type="PANTHER" id="PTHR42852">
    <property type="entry name" value="THIOL:DISULFIDE INTERCHANGE PROTEIN DSBE"/>
    <property type="match status" value="1"/>
</dbReference>
<dbReference type="InterPro" id="IPR013766">
    <property type="entry name" value="Thioredoxin_domain"/>
</dbReference>
<dbReference type="EMBL" id="BMNR01000001">
    <property type="protein sequence ID" value="GGK10953.1"/>
    <property type="molecule type" value="Genomic_DNA"/>
</dbReference>
<dbReference type="GO" id="GO:0017004">
    <property type="term" value="P:cytochrome complex assembly"/>
    <property type="evidence" value="ECO:0007669"/>
    <property type="project" value="UniProtKB-KW"/>
</dbReference>
<dbReference type="PROSITE" id="PS51352">
    <property type="entry name" value="THIOREDOXIN_2"/>
    <property type="match status" value="1"/>
</dbReference>